<accession>A0A0L9TVB9</accession>
<evidence type="ECO:0008006" key="6">
    <source>
        <dbReference type="Google" id="ProtNLM"/>
    </source>
</evidence>
<protein>
    <recommendedName>
        <fullName evidence="6">Transducin/WD40 repeat-like superfamily protein</fullName>
    </recommendedName>
</protein>
<proteinExistence type="predicted"/>
<evidence type="ECO:0000313" key="5">
    <source>
        <dbReference type="Proteomes" id="UP000053144"/>
    </source>
</evidence>
<dbReference type="STRING" id="3914.A0A0L9TVB9"/>
<evidence type="ECO:0000256" key="2">
    <source>
        <dbReference type="ARBA" id="ARBA00023163"/>
    </source>
</evidence>
<dbReference type="InterPro" id="IPR052416">
    <property type="entry name" value="GTF3C_component"/>
</dbReference>
<reference evidence="5" key="1">
    <citation type="journal article" date="2015" name="Proc. Natl. Acad. Sci. U.S.A.">
        <title>Genome sequencing of adzuki bean (Vigna angularis) provides insight into high starch and low fat accumulation and domestication.</title>
        <authorList>
            <person name="Yang K."/>
            <person name="Tian Z."/>
            <person name="Chen C."/>
            <person name="Luo L."/>
            <person name="Zhao B."/>
            <person name="Wang Z."/>
            <person name="Yu L."/>
            <person name="Li Y."/>
            <person name="Sun Y."/>
            <person name="Li W."/>
            <person name="Chen Y."/>
            <person name="Li Y."/>
            <person name="Zhang Y."/>
            <person name="Ai D."/>
            <person name="Zhao J."/>
            <person name="Shang C."/>
            <person name="Ma Y."/>
            <person name="Wu B."/>
            <person name="Wang M."/>
            <person name="Gao L."/>
            <person name="Sun D."/>
            <person name="Zhang P."/>
            <person name="Guo F."/>
            <person name="Wang W."/>
            <person name="Li Y."/>
            <person name="Wang J."/>
            <person name="Varshney R.K."/>
            <person name="Wang J."/>
            <person name="Ling H.Q."/>
            <person name="Wan P."/>
        </authorList>
    </citation>
    <scope>NUCLEOTIDE SEQUENCE</scope>
    <source>
        <strain evidence="5">cv. Jingnong 6</strain>
    </source>
</reference>
<dbReference type="InterPro" id="IPR036322">
    <property type="entry name" value="WD40_repeat_dom_sf"/>
</dbReference>
<keyword evidence="2" id="KW-0804">Transcription</keyword>
<dbReference type="GO" id="GO:0000127">
    <property type="term" value="C:transcription factor TFIIIC complex"/>
    <property type="evidence" value="ECO:0007669"/>
    <property type="project" value="TreeGrafter"/>
</dbReference>
<dbReference type="Proteomes" id="UP000053144">
    <property type="component" value="Chromosome 2"/>
</dbReference>
<organism evidence="4 5">
    <name type="scientific">Phaseolus angularis</name>
    <name type="common">Azuki bean</name>
    <name type="synonym">Vigna angularis</name>
    <dbReference type="NCBI Taxonomy" id="3914"/>
    <lineage>
        <taxon>Eukaryota</taxon>
        <taxon>Viridiplantae</taxon>
        <taxon>Streptophyta</taxon>
        <taxon>Embryophyta</taxon>
        <taxon>Tracheophyta</taxon>
        <taxon>Spermatophyta</taxon>
        <taxon>Magnoliopsida</taxon>
        <taxon>eudicotyledons</taxon>
        <taxon>Gunneridae</taxon>
        <taxon>Pentapetalae</taxon>
        <taxon>rosids</taxon>
        <taxon>fabids</taxon>
        <taxon>Fabales</taxon>
        <taxon>Fabaceae</taxon>
        <taxon>Papilionoideae</taxon>
        <taxon>50 kb inversion clade</taxon>
        <taxon>NPAAA clade</taxon>
        <taxon>indigoferoid/millettioid clade</taxon>
        <taxon>Phaseoleae</taxon>
        <taxon>Vigna</taxon>
    </lineage>
</organism>
<evidence type="ECO:0000256" key="3">
    <source>
        <dbReference type="ARBA" id="ARBA00023242"/>
    </source>
</evidence>
<dbReference type="EMBL" id="CM003372">
    <property type="protein sequence ID" value="KOM34523.1"/>
    <property type="molecule type" value="Genomic_DNA"/>
</dbReference>
<keyword evidence="3" id="KW-0539">Nucleus</keyword>
<name>A0A0L9TVB9_PHAAN</name>
<comment type="subcellular location">
    <subcellularLocation>
        <location evidence="1">Nucleus</location>
    </subcellularLocation>
</comment>
<dbReference type="SUPFAM" id="SSF50978">
    <property type="entry name" value="WD40 repeat-like"/>
    <property type="match status" value="1"/>
</dbReference>
<sequence length="326" mass="35950">MVGDRYVAVCHEALVHPITGAWPHSLSNPFRPLRSLHPAPRIIYSLDWLSKPSCIIMSFEDGTMRTISLAKAANDLPVTGEVYSGKKQPGLHGSSYASFAIWSVQVSRITGMLAYCGADGTAIRFQLTAKSVETDHARNRSRRFLCGSVTEENSNLVINTPVSNAPCLWKKLPEKGRCAESFRDLLSKTNPYKNALNQVTETSNFDSQTSAIGAGENVDLLESGSEEALYSIKQPNMPKLNSGSKKKPDVDCKDDVPPIIAKADNEKSDFGNIPETFPPKMAALHKVRWNMNKGSERWLSFGGACGLVRCQEIVYSEIDKKWALKK</sequence>
<dbReference type="Gramene" id="KOM34523">
    <property type="protein sequence ID" value="KOM34523"/>
    <property type="gene ID" value="LR48_Vigan02g067300"/>
</dbReference>
<evidence type="ECO:0000256" key="1">
    <source>
        <dbReference type="ARBA" id="ARBA00004123"/>
    </source>
</evidence>
<dbReference type="GO" id="GO:0006383">
    <property type="term" value="P:transcription by RNA polymerase III"/>
    <property type="evidence" value="ECO:0007669"/>
    <property type="project" value="TreeGrafter"/>
</dbReference>
<gene>
    <name evidence="4" type="ORF">LR48_Vigan02g067300</name>
</gene>
<dbReference type="PANTHER" id="PTHR15052">
    <property type="entry name" value="RNA POLYMERASE III TRANSCRIPTION INITIATION FACTOR COMPLEX SUBUNIT"/>
    <property type="match status" value="1"/>
</dbReference>
<dbReference type="OMA" id="NSECNCA"/>
<dbReference type="AlphaFoldDB" id="A0A0L9TVB9"/>
<dbReference type="GO" id="GO:0005634">
    <property type="term" value="C:nucleus"/>
    <property type="evidence" value="ECO:0007669"/>
    <property type="project" value="UniProtKB-SubCell"/>
</dbReference>
<dbReference type="PANTHER" id="PTHR15052:SF2">
    <property type="entry name" value="GENERAL TRANSCRIPTION FACTOR 3C POLYPEPTIDE 2"/>
    <property type="match status" value="1"/>
</dbReference>
<evidence type="ECO:0000313" key="4">
    <source>
        <dbReference type="EMBL" id="KOM34523.1"/>
    </source>
</evidence>